<dbReference type="PANTHER" id="PTHR42910:SF1">
    <property type="entry name" value="MAJOR FACILITATOR SUPERFAMILY (MFS) PROFILE DOMAIN-CONTAINING PROTEIN"/>
    <property type="match status" value="1"/>
</dbReference>
<reference evidence="5 6" key="1">
    <citation type="submission" date="2018-11" db="EMBL/GenBank/DDBJ databases">
        <title>Genome sequence of Saitozyma podzolica DSM 27192.</title>
        <authorList>
            <person name="Aliyu H."/>
            <person name="Gorte O."/>
            <person name="Ochsenreither K."/>
        </authorList>
    </citation>
    <scope>NUCLEOTIDE SEQUENCE [LARGE SCALE GENOMIC DNA]</scope>
    <source>
        <strain evidence="5 6">DSM 27192</strain>
    </source>
</reference>
<protein>
    <recommendedName>
        <fullName evidence="4">Major facilitator superfamily (MFS) profile domain-containing protein</fullName>
    </recommendedName>
</protein>
<feature type="region of interest" description="Disordered" evidence="2">
    <location>
        <begin position="569"/>
        <end position="626"/>
    </location>
</feature>
<evidence type="ECO:0000256" key="1">
    <source>
        <dbReference type="ARBA" id="ARBA00004141"/>
    </source>
</evidence>
<feature type="domain" description="Major facilitator superfamily (MFS) profile" evidence="4">
    <location>
        <begin position="141"/>
        <end position="520"/>
    </location>
</feature>
<dbReference type="GO" id="GO:0022857">
    <property type="term" value="F:transmembrane transporter activity"/>
    <property type="evidence" value="ECO:0007669"/>
    <property type="project" value="InterPro"/>
</dbReference>
<dbReference type="Gene3D" id="1.20.1250.20">
    <property type="entry name" value="MFS general substrate transporter like domains"/>
    <property type="match status" value="1"/>
</dbReference>
<feature type="transmembrane region" description="Helical" evidence="3">
    <location>
        <begin position="178"/>
        <end position="195"/>
    </location>
</feature>
<dbReference type="STRING" id="1890683.A0A427YSD1"/>
<organism evidence="5 6">
    <name type="scientific">Saitozyma podzolica</name>
    <dbReference type="NCBI Taxonomy" id="1890683"/>
    <lineage>
        <taxon>Eukaryota</taxon>
        <taxon>Fungi</taxon>
        <taxon>Dikarya</taxon>
        <taxon>Basidiomycota</taxon>
        <taxon>Agaricomycotina</taxon>
        <taxon>Tremellomycetes</taxon>
        <taxon>Tremellales</taxon>
        <taxon>Trimorphomycetaceae</taxon>
        <taxon>Saitozyma</taxon>
    </lineage>
</organism>
<dbReference type="GO" id="GO:0016020">
    <property type="term" value="C:membrane"/>
    <property type="evidence" value="ECO:0007669"/>
    <property type="project" value="UniProtKB-SubCell"/>
</dbReference>
<dbReference type="EMBL" id="RSCD01000003">
    <property type="protein sequence ID" value="RSH93979.1"/>
    <property type="molecule type" value="Genomic_DNA"/>
</dbReference>
<evidence type="ECO:0000259" key="4">
    <source>
        <dbReference type="PROSITE" id="PS50850"/>
    </source>
</evidence>
<dbReference type="Pfam" id="PF07690">
    <property type="entry name" value="MFS_1"/>
    <property type="match status" value="1"/>
</dbReference>
<evidence type="ECO:0000313" key="6">
    <source>
        <dbReference type="Proteomes" id="UP000279259"/>
    </source>
</evidence>
<dbReference type="InterPro" id="IPR020846">
    <property type="entry name" value="MFS_dom"/>
</dbReference>
<dbReference type="AlphaFoldDB" id="A0A427YSD1"/>
<evidence type="ECO:0000256" key="3">
    <source>
        <dbReference type="SAM" id="Phobius"/>
    </source>
</evidence>
<feature type="transmembrane region" description="Helical" evidence="3">
    <location>
        <begin position="404"/>
        <end position="425"/>
    </location>
</feature>
<dbReference type="PANTHER" id="PTHR42910">
    <property type="entry name" value="TRANSPORTER SCO4007-RELATED"/>
    <property type="match status" value="1"/>
</dbReference>
<dbReference type="CDD" id="cd17324">
    <property type="entry name" value="MFS_NepI_like"/>
    <property type="match status" value="1"/>
</dbReference>
<accession>A0A427YSD1</accession>
<dbReference type="OrthoDB" id="2105912at2759"/>
<evidence type="ECO:0000313" key="5">
    <source>
        <dbReference type="EMBL" id="RSH93979.1"/>
    </source>
</evidence>
<comment type="subcellular location">
    <subcellularLocation>
        <location evidence="1">Membrane</location>
        <topology evidence="1">Multi-pass membrane protein</topology>
    </subcellularLocation>
</comment>
<feature type="transmembrane region" description="Helical" evidence="3">
    <location>
        <begin position="471"/>
        <end position="490"/>
    </location>
</feature>
<dbReference type="InterPro" id="IPR036259">
    <property type="entry name" value="MFS_trans_sf"/>
</dbReference>
<feature type="transmembrane region" description="Helical" evidence="3">
    <location>
        <begin position="265"/>
        <end position="290"/>
    </location>
</feature>
<proteinExistence type="predicted"/>
<evidence type="ECO:0000256" key="2">
    <source>
        <dbReference type="SAM" id="MobiDB-lite"/>
    </source>
</evidence>
<feature type="transmembrane region" description="Helical" evidence="3">
    <location>
        <begin position="207"/>
        <end position="227"/>
    </location>
</feature>
<dbReference type="InterPro" id="IPR011701">
    <property type="entry name" value="MFS"/>
</dbReference>
<feature type="transmembrane region" description="Helical" evidence="3">
    <location>
        <begin position="346"/>
        <end position="368"/>
    </location>
</feature>
<feature type="transmembrane region" description="Helical" evidence="3">
    <location>
        <begin position="296"/>
        <end position="314"/>
    </location>
</feature>
<feature type="transmembrane region" description="Helical" evidence="3">
    <location>
        <begin position="496"/>
        <end position="516"/>
    </location>
</feature>
<keyword evidence="3" id="KW-0472">Membrane</keyword>
<comment type="caution">
    <text evidence="5">The sequence shown here is derived from an EMBL/GenBank/DDBJ whole genome shotgun (WGS) entry which is preliminary data.</text>
</comment>
<dbReference type="PROSITE" id="PS50850">
    <property type="entry name" value="MFS"/>
    <property type="match status" value="1"/>
</dbReference>
<sequence length="626" mass="66378">MASQHPPEEWISTSTPAVLAPAQGGLHPAYTPAHPTSAPGKPGEPCPPPASSDPINRTSTSSTTSKPVSVAPPTCGPSSLHIPNPAAVTTGLSRLSTRLSGAAADPKHIRKRDFGFLPIPKPRRYDPALKPEVCFPFTWRMNGVFAICATVSVMNLYYVQPMLVEIAKDFDVSYDAVSRIPTLVQAGYGVGIVLISPLGDLVRRRQLCMLLMLLTTGLSVALARASSVEMLEGVSFIVGMLTVSPQICIPWTADLAPSNRRAQAMSITLSGLIFGLVLGRVLGGIMANFASWRDTYWLAVGLQGALLVLAWLALPDTPDKDIGLSYFQVLWSMATFYVKYPTLTQVGLMAFLTSAVFAGFWTTLTFLLSSPPYQYNSFDIGLFGLLGIIGALLAPQWGRLVDRVVPWLGQLLGCCTSLSAMIVALGGADKSIGAVAVAIVLYDMGQQLTQVSSGYRVAGIDPKARARLNGCVLLCIFAGQTSGTAIMTSIYNSHGWRSTGACAVAFVGTALLILLARGPHEHGWVGWHGGTHLLKREQMVDLSPEAITEGRKVAAREVGLDNLAVAEEGKASAAGTGQEREKGLDADVGVGTGGGDGRDVRGKRRTDLSQEVLSVEKARSEGHVAA</sequence>
<feature type="compositionally biased region" description="Basic and acidic residues" evidence="2">
    <location>
        <begin position="596"/>
        <end position="626"/>
    </location>
</feature>
<keyword evidence="6" id="KW-1185">Reference proteome</keyword>
<keyword evidence="3" id="KW-1133">Transmembrane helix</keyword>
<name>A0A427YSD1_9TREE</name>
<dbReference type="Proteomes" id="UP000279259">
    <property type="component" value="Unassembled WGS sequence"/>
</dbReference>
<keyword evidence="3" id="KW-0812">Transmembrane</keyword>
<feature type="transmembrane region" description="Helical" evidence="3">
    <location>
        <begin position="139"/>
        <end position="158"/>
    </location>
</feature>
<feature type="transmembrane region" description="Helical" evidence="3">
    <location>
        <begin position="380"/>
        <end position="398"/>
    </location>
</feature>
<feature type="compositionally biased region" description="Pro residues" evidence="2">
    <location>
        <begin position="42"/>
        <end position="51"/>
    </location>
</feature>
<dbReference type="SUPFAM" id="SSF103473">
    <property type="entry name" value="MFS general substrate transporter"/>
    <property type="match status" value="1"/>
</dbReference>
<feature type="compositionally biased region" description="Low complexity" evidence="2">
    <location>
        <begin position="52"/>
        <end position="65"/>
    </location>
</feature>
<feature type="region of interest" description="Disordered" evidence="2">
    <location>
        <begin position="1"/>
        <end position="83"/>
    </location>
</feature>
<gene>
    <name evidence="5" type="ORF">EHS25_006632</name>
</gene>